<evidence type="ECO:0000313" key="2">
    <source>
        <dbReference type="Proteomes" id="UP000000430"/>
    </source>
</evidence>
<gene>
    <name evidence="1" type="ordered locus">ACIAD0981</name>
</gene>
<dbReference type="KEGG" id="aci:ACIAD0981"/>
<organism evidence="1 2">
    <name type="scientific">Acinetobacter baylyi (strain ATCC 33305 / BD413 / ADP1)</name>
    <dbReference type="NCBI Taxonomy" id="62977"/>
    <lineage>
        <taxon>Bacteria</taxon>
        <taxon>Pseudomonadati</taxon>
        <taxon>Pseudomonadota</taxon>
        <taxon>Gammaproteobacteria</taxon>
        <taxon>Moraxellales</taxon>
        <taxon>Moraxellaceae</taxon>
        <taxon>Acinetobacter</taxon>
    </lineage>
</organism>
<dbReference type="EMBL" id="CR543861">
    <property type="protein sequence ID" value="CAG67873.1"/>
    <property type="molecule type" value="Genomic_DNA"/>
</dbReference>
<name>Q6FDI5_ACIAD</name>
<proteinExistence type="predicted"/>
<accession>Q6FDI5</accession>
<protein>
    <submittedName>
        <fullName evidence="1">Uncharacterized protein</fullName>
    </submittedName>
</protein>
<dbReference type="AlphaFoldDB" id="Q6FDI5"/>
<reference evidence="1 2" key="1">
    <citation type="journal article" date="2004" name="Nucleic Acids Res.">
        <title>Unique features revealed by the genome sequence of Acinetobacter sp. ADP1, a versatile and naturally transformation competent bacterium.</title>
        <authorList>
            <person name="Barbe V."/>
            <person name="Vallenet D."/>
            <person name="Fonknechten N."/>
            <person name="Kreimeyer A."/>
            <person name="Oztas S."/>
            <person name="Labarre L."/>
            <person name="Cruveiller S."/>
            <person name="Robert C."/>
            <person name="Duprat S."/>
            <person name="Wincker P."/>
            <person name="Ornston L.N."/>
            <person name="Weissenbach J."/>
            <person name="Marliere P."/>
            <person name="Cohen G.N."/>
            <person name="Medigue C."/>
        </authorList>
    </citation>
    <scope>NUCLEOTIDE SEQUENCE [LARGE SCALE GENOMIC DNA]</scope>
    <source>
        <strain evidence="2">ATCC 33305 / BD413 / ADP1</strain>
    </source>
</reference>
<dbReference type="HOGENOM" id="CLU_2565988_0_0_6"/>
<sequence length="81" mass="9524">MSLCIIYLPIWTGDTHDITKLECWVIMHIHIHNCLKGIYLCQKQYDWIGFWSILLNLHTDIMDPKNQLVLGKFCAISVHKV</sequence>
<evidence type="ECO:0000313" key="1">
    <source>
        <dbReference type="EMBL" id="CAG67873.1"/>
    </source>
</evidence>
<dbReference type="Proteomes" id="UP000000430">
    <property type="component" value="Chromosome"/>
</dbReference>